<dbReference type="EMBL" id="BAAAND010000012">
    <property type="protein sequence ID" value="GAA1607255.1"/>
    <property type="molecule type" value="Genomic_DNA"/>
</dbReference>
<protein>
    <recommendedName>
        <fullName evidence="3">Secreted protein</fullName>
    </recommendedName>
</protein>
<gene>
    <name evidence="1" type="ORF">GCM10009742_66370</name>
</gene>
<keyword evidence="2" id="KW-1185">Reference proteome</keyword>
<accession>A0ABP4QE43</accession>
<sequence>MVTVASGYAFAYFSTACCVPASPYWWYHCCKAGFDPPFVEGRPLLEPHPATAIADRPAPIPSNRRRVIPLMCRLRSAQSHSLRTEDDLTTGTADAGAISRVCCAACIHLVTRERLPRLAWFRALIPS</sequence>
<evidence type="ECO:0000313" key="2">
    <source>
        <dbReference type="Proteomes" id="UP001500190"/>
    </source>
</evidence>
<dbReference type="Proteomes" id="UP001500190">
    <property type="component" value="Unassembled WGS sequence"/>
</dbReference>
<evidence type="ECO:0000313" key="1">
    <source>
        <dbReference type="EMBL" id="GAA1607255.1"/>
    </source>
</evidence>
<name>A0ABP4QE43_9ACTN</name>
<comment type="caution">
    <text evidence="1">The sequence shown here is derived from an EMBL/GenBank/DDBJ whole genome shotgun (WGS) entry which is preliminary data.</text>
</comment>
<organism evidence="1 2">
    <name type="scientific">Kribbella karoonensis</name>
    <dbReference type="NCBI Taxonomy" id="324851"/>
    <lineage>
        <taxon>Bacteria</taxon>
        <taxon>Bacillati</taxon>
        <taxon>Actinomycetota</taxon>
        <taxon>Actinomycetes</taxon>
        <taxon>Propionibacteriales</taxon>
        <taxon>Kribbellaceae</taxon>
        <taxon>Kribbella</taxon>
    </lineage>
</organism>
<evidence type="ECO:0008006" key="3">
    <source>
        <dbReference type="Google" id="ProtNLM"/>
    </source>
</evidence>
<proteinExistence type="predicted"/>
<reference evidence="2" key="1">
    <citation type="journal article" date="2019" name="Int. J. Syst. Evol. Microbiol.">
        <title>The Global Catalogue of Microorganisms (GCM) 10K type strain sequencing project: providing services to taxonomists for standard genome sequencing and annotation.</title>
        <authorList>
            <consortium name="The Broad Institute Genomics Platform"/>
            <consortium name="The Broad Institute Genome Sequencing Center for Infectious Disease"/>
            <person name="Wu L."/>
            <person name="Ma J."/>
        </authorList>
    </citation>
    <scope>NUCLEOTIDE SEQUENCE [LARGE SCALE GENOMIC DNA]</scope>
    <source>
        <strain evidence="2">JCM 14304</strain>
    </source>
</reference>